<organism evidence="2 3">
    <name type="scientific">Apiotrichum porosum</name>
    <dbReference type="NCBI Taxonomy" id="105984"/>
    <lineage>
        <taxon>Eukaryota</taxon>
        <taxon>Fungi</taxon>
        <taxon>Dikarya</taxon>
        <taxon>Basidiomycota</taxon>
        <taxon>Agaricomycotina</taxon>
        <taxon>Tremellomycetes</taxon>
        <taxon>Trichosporonales</taxon>
        <taxon>Trichosporonaceae</taxon>
        <taxon>Apiotrichum</taxon>
    </lineage>
</organism>
<protein>
    <submittedName>
        <fullName evidence="2">Uncharacterized protein</fullName>
    </submittedName>
</protein>
<reference evidence="2 3" key="1">
    <citation type="submission" date="2018-11" db="EMBL/GenBank/DDBJ databases">
        <title>Genome sequence of Apiotrichum porosum DSM 27194.</title>
        <authorList>
            <person name="Aliyu H."/>
            <person name="Gorte O."/>
            <person name="Ochsenreither K."/>
        </authorList>
    </citation>
    <scope>NUCLEOTIDE SEQUENCE [LARGE SCALE GENOMIC DNA]</scope>
    <source>
        <strain evidence="2 3">DSM 27194</strain>
    </source>
</reference>
<dbReference type="EMBL" id="RSCE01000015">
    <property type="protein sequence ID" value="RSH77632.1"/>
    <property type="molecule type" value="Genomic_DNA"/>
</dbReference>
<feature type="region of interest" description="Disordered" evidence="1">
    <location>
        <begin position="360"/>
        <end position="380"/>
    </location>
</feature>
<evidence type="ECO:0000313" key="2">
    <source>
        <dbReference type="EMBL" id="RSH77632.1"/>
    </source>
</evidence>
<accession>A0A427XFN6</accession>
<feature type="region of interest" description="Disordered" evidence="1">
    <location>
        <begin position="51"/>
        <end position="73"/>
    </location>
</feature>
<keyword evidence="3" id="KW-1185">Reference proteome</keyword>
<comment type="caution">
    <text evidence="2">The sequence shown here is derived from an EMBL/GenBank/DDBJ whole genome shotgun (WGS) entry which is preliminary data.</text>
</comment>
<proteinExistence type="predicted"/>
<evidence type="ECO:0000256" key="1">
    <source>
        <dbReference type="SAM" id="MobiDB-lite"/>
    </source>
</evidence>
<sequence length="559" mass="63946">MTELTELNAQRANLTAWADELAVREASATTGRVDLESWREGWVKRRQVERAGLPTPTPGADGEIDVPESAPEVDGSDVWPVWWGNVDEVGPSPFDNLPPPLRGAKRRVLFLTDYTDYLERMNTHTYEIVDAALRHPHLIVDVWGPGWAGYDWDVPLSVNINRRANRVAAIEAGRAHHAANEARERQASTHALAGRIDIGGLLGDNADQTPYHAPSWDSFDDQCNPDVAFDFAWTMSDIYKAKDMPHVDGLDCGTLLVQQLGDCHEHRCMKEWYQQSNNITVTKYAFELNEIFNYDNIRTKFPDFQMHLFGHSPDTGNPWDFYPLPWSEKTREAAVFGFDGGFYPLRTTVTEHLRKLEKDSSLPASPISRHPHPGYTVHIPDEVRNNPLETYTLGHETYTTHRALREDFAGGMRKSQICVFDSSLERKLIRKYAQAFLSGCVVAGDLPTEHEEELEKFTIKLEPGWKIERIHWELEKYLAQPEKLHQMALDGFAYAREHLTGTSKITDMLRLVDSHRAGHRGYDQSFSFSNRCRTYWVNAQRPGWCDAQESYRGLEDRMY</sequence>
<dbReference type="GeneID" id="39587735"/>
<dbReference type="AlphaFoldDB" id="A0A427XFN6"/>
<name>A0A427XFN6_9TREE</name>
<dbReference type="Proteomes" id="UP000279236">
    <property type="component" value="Unassembled WGS sequence"/>
</dbReference>
<dbReference type="RefSeq" id="XP_028472779.1">
    <property type="nucleotide sequence ID" value="XM_028618891.1"/>
</dbReference>
<evidence type="ECO:0000313" key="3">
    <source>
        <dbReference type="Proteomes" id="UP000279236"/>
    </source>
</evidence>
<dbReference type="OrthoDB" id="3338772at2759"/>
<gene>
    <name evidence="2" type="ORF">EHS24_003192</name>
</gene>